<organism evidence="3 4">
    <name type="scientific">Companilactobacillus nantensis DSM 16982</name>
    <dbReference type="NCBI Taxonomy" id="1423774"/>
    <lineage>
        <taxon>Bacteria</taxon>
        <taxon>Bacillati</taxon>
        <taxon>Bacillota</taxon>
        <taxon>Bacilli</taxon>
        <taxon>Lactobacillales</taxon>
        <taxon>Lactobacillaceae</taxon>
        <taxon>Companilactobacillus</taxon>
    </lineage>
</organism>
<dbReference type="Pfam" id="PF13731">
    <property type="entry name" value="WxL"/>
    <property type="match status" value="1"/>
</dbReference>
<gene>
    <name evidence="3" type="ORF">FD31_GL000396</name>
</gene>
<dbReference type="STRING" id="1423774.FD31_GL000396"/>
<evidence type="ECO:0000259" key="2">
    <source>
        <dbReference type="Pfam" id="PF13731"/>
    </source>
</evidence>
<dbReference type="Proteomes" id="UP000051302">
    <property type="component" value="Unassembled WGS sequence"/>
</dbReference>
<feature type="signal peptide" evidence="1">
    <location>
        <begin position="1"/>
        <end position="30"/>
    </location>
</feature>
<keyword evidence="4" id="KW-1185">Reference proteome</keyword>
<dbReference type="PATRIC" id="fig|1423774.3.peg.408"/>
<sequence length="283" mass="28543">MKLSRNVLVGSLAVSGMVLGAIAPAMTAQAATSTGVIGSDGTVTHTDTPQNIGDLNNPENGQLAIAMDKTEGDGSGVATATSNAAVKVVTGVLVLDQVPDFNFGTAVSGQQKDLVDNTRPADAKSVDGNADGNLSVLESRDVTKTNGFTLTAQLGQFTDANGNPVSGDGAFTLNLLSQPVSNGKETITDDSGNQLTTQAAALKSSTTTPSSVGAAADVMTIDNKSTAYKAGQYLAKFNSASTSADKKAGANLVIPNISDHSAAVKSLNAPITWTLKTNAVQGA</sequence>
<evidence type="ECO:0000313" key="3">
    <source>
        <dbReference type="EMBL" id="KRM17151.1"/>
    </source>
</evidence>
<accession>A0A0R1WHB5</accession>
<dbReference type="InterPro" id="IPR027994">
    <property type="entry name" value="WxL_dom"/>
</dbReference>
<evidence type="ECO:0000256" key="1">
    <source>
        <dbReference type="SAM" id="SignalP"/>
    </source>
</evidence>
<reference evidence="3 4" key="1">
    <citation type="journal article" date="2015" name="Genome Announc.">
        <title>Expanding the biotechnology potential of lactobacilli through comparative genomics of 213 strains and associated genera.</title>
        <authorList>
            <person name="Sun Z."/>
            <person name="Harris H.M."/>
            <person name="McCann A."/>
            <person name="Guo C."/>
            <person name="Argimon S."/>
            <person name="Zhang W."/>
            <person name="Yang X."/>
            <person name="Jeffery I.B."/>
            <person name="Cooney J.C."/>
            <person name="Kagawa T.F."/>
            <person name="Liu W."/>
            <person name="Song Y."/>
            <person name="Salvetti E."/>
            <person name="Wrobel A."/>
            <person name="Rasinkangas P."/>
            <person name="Parkhill J."/>
            <person name="Rea M.C."/>
            <person name="O'Sullivan O."/>
            <person name="Ritari J."/>
            <person name="Douillard F.P."/>
            <person name="Paul Ross R."/>
            <person name="Yang R."/>
            <person name="Briner A.E."/>
            <person name="Felis G.E."/>
            <person name="de Vos W.M."/>
            <person name="Barrangou R."/>
            <person name="Klaenhammer T.R."/>
            <person name="Caufield P.W."/>
            <person name="Cui Y."/>
            <person name="Zhang H."/>
            <person name="O'Toole P.W."/>
        </authorList>
    </citation>
    <scope>NUCLEOTIDE SEQUENCE [LARGE SCALE GENOMIC DNA]</scope>
    <source>
        <strain evidence="3 4">DSM 16982</strain>
    </source>
</reference>
<proteinExistence type="predicted"/>
<dbReference type="RefSeq" id="WP_057891974.1">
    <property type="nucleotide sequence ID" value="NZ_AZFV01000012.1"/>
</dbReference>
<name>A0A0R1WHB5_9LACO</name>
<comment type="caution">
    <text evidence="3">The sequence shown here is derived from an EMBL/GenBank/DDBJ whole genome shotgun (WGS) entry which is preliminary data.</text>
</comment>
<dbReference type="EMBL" id="AZFV01000012">
    <property type="protein sequence ID" value="KRM17151.1"/>
    <property type="molecule type" value="Genomic_DNA"/>
</dbReference>
<keyword evidence="1" id="KW-0732">Signal</keyword>
<feature type="domain" description="WxL" evidence="2">
    <location>
        <begin position="85"/>
        <end position="277"/>
    </location>
</feature>
<feature type="chain" id="PRO_5006412705" description="WxL domain-containing protein" evidence="1">
    <location>
        <begin position="31"/>
        <end position="283"/>
    </location>
</feature>
<evidence type="ECO:0000313" key="4">
    <source>
        <dbReference type="Proteomes" id="UP000051302"/>
    </source>
</evidence>
<dbReference type="AlphaFoldDB" id="A0A0R1WHB5"/>
<protein>
    <recommendedName>
        <fullName evidence="2">WxL domain-containing protein</fullName>
    </recommendedName>
</protein>